<dbReference type="RefSeq" id="WP_258418469.1">
    <property type="nucleotide sequence ID" value="NZ_JAPTNG010000027.1"/>
</dbReference>
<organism evidence="1 2">
    <name type="scientific">Brevibacillus halotolerans</name>
    <dbReference type="NCBI Taxonomy" id="1507437"/>
    <lineage>
        <taxon>Bacteria</taxon>
        <taxon>Bacillati</taxon>
        <taxon>Bacillota</taxon>
        <taxon>Bacilli</taxon>
        <taxon>Bacillales</taxon>
        <taxon>Paenibacillaceae</taxon>
        <taxon>Brevibacillus</taxon>
    </lineage>
</organism>
<evidence type="ECO:0000313" key="2">
    <source>
        <dbReference type="Proteomes" id="UP001067708"/>
    </source>
</evidence>
<accession>A0ABT4I3M4</accession>
<proteinExistence type="predicted"/>
<evidence type="ECO:0000313" key="1">
    <source>
        <dbReference type="EMBL" id="MCZ0833656.1"/>
    </source>
</evidence>
<comment type="caution">
    <text evidence="1">The sequence shown here is derived from an EMBL/GenBank/DDBJ whole genome shotgun (WGS) entry which is preliminary data.</text>
</comment>
<gene>
    <name evidence="1" type="ORF">O0535_23395</name>
</gene>
<name>A0ABT4I3M4_9BACL</name>
<protein>
    <submittedName>
        <fullName evidence="1">Uncharacterized protein</fullName>
    </submittedName>
</protein>
<dbReference type="EMBL" id="JAPTNG010000027">
    <property type="protein sequence ID" value="MCZ0833656.1"/>
    <property type="molecule type" value="Genomic_DNA"/>
</dbReference>
<dbReference type="Proteomes" id="UP001067708">
    <property type="component" value="Unassembled WGS sequence"/>
</dbReference>
<sequence length="64" mass="7383">MSLFTITVYVKYREIQDLENGEAILGYSTQTSNHHVAIQVPSSWVESRTSYEECGPLFKIKMKK</sequence>
<keyword evidence="2" id="KW-1185">Reference proteome</keyword>
<reference evidence="1" key="1">
    <citation type="submission" date="2022-09" db="EMBL/GenBank/DDBJ databases">
        <title>Genome analysis and characterization of larvicidal activity of Brevibacillus strains.</title>
        <authorList>
            <person name="Patrusheva E.V."/>
            <person name="Izotova A.O."/>
            <person name="Toshchakov S.V."/>
            <person name="Sineoky S.P."/>
        </authorList>
    </citation>
    <scope>NUCLEOTIDE SEQUENCE</scope>
    <source>
        <strain evidence="1">VKPM_B-13244</strain>
    </source>
</reference>